<organism evidence="2 3">
    <name type="scientific">Mytilus coruscus</name>
    <name type="common">Sea mussel</name>
    <dbReference type="NCBI Taxonomy" id="42192"/>
    <lineage>
        <taxon>Eukaryota</taxon>
        <taxon>Metazoa</taxon>
        <taxon>Spiralia</taxon>
        <taxon>Lophotrochozoa</taxon>
        <taxon>Mollusca</taxon>
        <taxon>Bivalvia</taxon>
        <taxon>Autobranchia</taxon>
        <taxon>Pteriomorphia</taxon>
        <taxon>Mytilida</taxon>
        <taxon>Mytiloidea</taxon>
        <taxon>Mytilidae</taxon>
        <taxon>Mytilinae</taxon>
        <taxon>Mytilus</taxon>
    </lineage>
</organism>
<name>A0A6J8DEA9_MYTCO</name>
<dbReference type="OrthoDB" id="10678341at2759"/>
<sequence length="477" mass="52165">MSVVNINTCSFQELLQLPGIGIKTGEQIMDIREGKGFVTESDLATISHLRVTMTLLSRLDFSQYGGGQNIGPPPEDQGRHDEILNRVNTVVDGGHIAPQGTPSRVHGQSAFKQKAWYQGQSPGHWGGPSQMDSAYLDYSPYPGDARARPKTPGNWDGGYREQLQKKEWSHHIIGDPKQGNPPHQGSSIGNKPYGPGEDSALDKNVQTKGGTPSHPRGHASNYASQGSAPCTQPAHTGWGQYETPCSRYGKWQDNQGEDTRQVPAHTYGERQDNRSEDTRQTPARAYWGRQSHSQYNQGYTLVPPHGVTAGGSYGQQAYPVPYNEDRPRENTRGPDSRVKQNCNRTIKLKRDYSGGQSESPQMKLGLSVVESVSQGRVAEVPIVGSGVGARDKDGNREPSVSVKVKAEIESKQCSNSNKEATPSGRLDCYLLKCLANILRHGALELDHSFLPGGYLLVEEILKSHPGFAGYSLPDIQN</sequence>
<feature type="compositionally biased region" description="Polar residues" evidence="1">
    <location>
        <begin position="221"/>
        <end position="234"/>
    </location>
</feature>
<evidence type="ECO:0000313" key="3">
    <source>
        <dbReference type="Proteomes" id="UP000507470"/>
    </source>
</evidence>
<proteinExistence type="predicted"/>
<feature type="region of interest" description="Disordered" evidence="1">
    <location>
        <begin position="136"/>
        <end position="159"/>
    </location>
</feature>
<dbReference type="InterPro" id="IPR010994">
    <property type="entry name" value="RuvA_2-like"/>
</dbReference>
<keyword evidence="3" id="KW-1185">Reference proteome</keyword>
<dbReference type="AlphaFoldDB" id="A0A6J8DEA9"/>
<feature type="region of interest" description="Disordered" evidence="1">
    <location>
        <begin position="172"/>
        <end position="235"/>
    </location>
</feature>
<dbReference type="Gene3D" id="1.10.150.320">
    <property type="entry name" value="Photosystem II 12 kDa extrinsic protein"/>
    <property type="match status" value="1"/>
</dbReference>
<evidence type="ECO:0008006" key="4">
    <source>
        <dbReference type="Google" id="ProtNLM"/>
    </source>
</evidence>
<dbReference type="EMBL" id="CACVKT020007292">
    <property type="protein sequence ID" value="CAC5407003.1"/>
    <property type="molecule type" value="Genomic_DNA"/>
</dbReference>
<gene>
    <name evidence="2" type="ORF">MCOR_40515</name>
</gene>
<dbReference type="SUPFAM" id="SSF47781">
    <property type="entry name" value="RuvA domain 2-like"/>
    <property type="match status" value="1"/>
</dbReference>
<feature type="region of interest" description="Disordered" evidence="1">
    <location>
        <begin position="249"/>
        <end position="291"/>
    </location>
</feature>
<feature type="compositionally biased region" description="Basic and acidic residues" evidence="1">
    <location>
        <begin position="267"/>
        <end position="279"/>
    </location>
</feature>
<evidence type="ECO:0000256" key="1">
    <source>
        <dbReference type="SAM" id="MobiDB-lite"/>
    </source>
</evidence>
<evidence type="ECO:0000313" key="2">
    <source>
        <dbReference type="EMBL" id="CAC5407003.1"/>
    </source>
</evidence>
<protein>
    <recommendedName>
        <fullName evidence="4">2'-phosphotransferase</fullName>
    </recommendedName>
</protein>
<dbReference type="Proteomes" id="UP000507470">
    <property type="component" value="Unassembled WGS sequence"/>
</dbReference>
<accession>A0A6J8DEA9</accession>
<reference evidence="2 3" key="1">
    <citation type="submission" date="2020-06" db="EMBL/GenBank/DDBJ databases">
        <authorList>
            <person name="Li R."/>
            <person name="Bekaert M."/>
        </authorList>
    </citation>
    <scope>NUCLEOTIDE SEQUENCE [LARGE SCALE GENOMIC DNA]</scope>
    <source>
        <strain evidence="3">wild</strain>
    </source>
</reference>
<dbReference type="Pfam" id="PF12836">
    <property type="entry name" value="HHH_3"/>
    <property type="match status" value="1"/>
</dbReference>